<proteinExistence type="inferred from homology"/>
<reference evidence="3 4" key="1">
    <citation type="submission" date="2019-04" db="EMBL/GenBank/DDBJ databases">
        <title>Friends and foes A comparative genomics study of 23 Aspergillus species from section Flavi.</title>
        <authorList>
            <consortium name="DOE Joint Genome Institute"/>
            <person name="Kjaerbolling I."/>
            <person name="Vesth T."/>
            <person name="Frisvad J.C."/>
            <person name="Nybo J.L."/>
            <person name="Theobald S."/>
            <person name="Kildgaard S."/>
            <person name="Isbrandt T."/>
            <person name="Kuo A."/>
            <person name="Sato A."/>
            <person name="Lyhne E.K."/>
            <person name="Kogle M.E."/>
            <person name="Wiebenga A."/>
            <person name="Kun R.S."/>
            <person name="Lubbers R.J."/>
            <person name="Makela M.R."/>
            <person name="Barry K."/>
            <person name="Chovatia M."/>
            <person name="Clum A."/>
            <person name="Daum C."/>
            <person name="Haridas S."/>
            <person name="He G."/>
            <person name="LaButti K."/>
            <person name="Lipzen A."/>
            <person name="Mondo S."/>
            <person name="Riley R."/>
            <person name="Salamov A."/>
            <person name="Simmons B.A."/>
            <person name="Magnuson J.K."/>
            <person name="Henrissat B."/>
            <person name="Mortensen U.H."/>
            <person name="Larsen T.O."/>
            <person name="Devries R.P."/>
            <person name="Grigoriev I.V."/>
            <person name="Machida M."/>
            <person name="Baker S.E."/>
            <person name="Andersen M.R."/>
        </authorList>
    </citation>
    <scope>NUCLEOTIDE SEQUENCE [LARGE SCALE GENOMIC DNA]</scope>
    <source>
        <strain evidence="3 4">CBS 151.66</strain>
    </source>
</reference>
<keyword evidence="4" id="KW-1185">Reference proteome</keyword>
<evidence type="ECO:0000313" key="4">
    <source>
        <dbReference type="Proteomes" id="UP000326565"/>
    </source>
</evidence>
<evidence type="ECO:0000313" key="3">
    <source>
        <dbReference type="EMBL" id="KAB8068509.1"/>
    </source>
</evidence>
<keyword evidence="2" id="KW-1133">Transmembrane helix</keyword>
<keyword evidence="2" id="KW-0472">Membrane</keyword>
<dbReference type="PANTHER" id="PTHR33365:SF13">
    <property type="entry name" value="TAT PATHWAY SIGNAL SEQUENCE"/>
    <property type="match status" value="1"/>
</dbReference>
<dbReference type="Pfam" id="PF11807">
    <property type="entry name" value="UstYa"/>
    <property type="match status" value="1"/>
</dbReference>
<dbReference type="InterPro" id="IPR021765">
    <property type="entry name" value="UstYa-like"/>
</dbReference>
<keyword evidence="2" id="KW-0812">Transmembrane</keyword>
<dbReference type="GO" id="GO:0043386">
    <property type="term" value="P:mycotoxin biosynthetic process"/>
    <property type="evidence" value="ECO:0007669"/>
    <property type="project" value="InterPro"/>
</dbReference>
<feature type="transmembrane region" description="Helical" evidence="2">
    <location>
        <begin position="45"/>
        <end position="69"/>
    </location>
</feature>
<dbReference type="AlphaFoldDB" id="A0A5N5WJM6"/>
<dbReference type="PANTHER" id="PTHR33365">
    <property type="entry name" value="YALI0B05434P"/>
    <property type="match status" value="1"/>
</dbReference>
<sequence>MSPQYHPVHSAEDTDDEIRVSIEKESLLRSWLPMNLRAKRWPSRFWLNSFFFFNAMFSATLFVLSIILLRQTRISAAAPEPPYSPLREDGIVRYLNTEYKPTKIFQSSPSDEVDEAWDGWLREHDHLVLISTEKAKEAGLPESVETYNDPGYAPYGLGVYHQLHCLNRIRKSFYPDRYYPGVSAHEVEHHTNHCFDVLRQAILCHGDVSLVYWWNRNYSYVDETGTKHYTPEYLQKTPEERLTGSFVKWDSPVQCRDMDAVNSWVKAHMLDDDKYGGQVVD</sequence>
<dbReference type="OrthoDB" id="3687641at2759"/>
<evidence type="ECO:0008006" key="5">
    <source>
        <dbReference type="Google" id="ProtNLM"/>
    </source>
</evidence>
<evidence type="ECO:0000256" key="1">
    <source>
        <dbReference type="ARBA" id="ARBA00035112"/>
    </source>
</evidence>
<dbReference type="Proteomes" id="UP000326565">
    <property type="component" value="Unassembled WGS sequence"/>
</dbReference>
<comment type="similarity">
    <text evidence="1">Belongs to the ustYa family.</text>
</comment>
<evidence type="ECO:0000256" key="2">
    <source>
        <dbReference type="SAM" id="Phobius"/>
    </source>
</evidence>
<organism evidence="3 4">
    <name type="scientific">Aspergillus leporis</name>
    <dbReference type="NCBI Taxonomy" id="41062"/>
    <lineage>
        <taxon>Eukaryota</taxon>
        <taxon>Fungi</taxon>
        <taxon>Dikarya</taxon>
        <taxon>Ascomycota</taxon>
        <taxon>Pezizomycotina</taxon>
        <taxon>Eurotiomycetes</taxon>
        <taxon>Eurotiomycetidae</taxon>
        <taxon>Eurotiales</taxon>
        <taxon>Aspergillaceae</taxon>
        <taxon>Aspergillus</taxon>
        <taxon>Aspergillus subgen. Circumdati</taxon>
    </lineage>
</organism>
<protein>
    <recommendedName>
        <fullName evidence="5">Tat pathway signal sequence</fullName>
    </recommendedName>
</protein>
<dbReference type="EMBL" id="ML732388">
    <property type="protein sequence ID" value="KAB8068509.1"/>
    <property type="molecule type" value="Genomic_DNA"/>
</dbReference>
<accession>A0A5N5WJM6</accession>
<gene>
    <name evidence="3" type="ORF">BDV29DRAFT_162309</name>
</gene>
<name>A0A5N5WJM6_9EURO</name>